<dbReference type="HAMAP" id="MF_01385">
    <property type="entry name" value="UreF"/>
    <property type="match status" value="1"/>
</dbReference>
<protein>
    <recommendedName>
        <fullName evidence="3">Urease accessory protein UreF</fullName>
    </recommendedName>
</protein>
<dbReference type="EMBL" id="AYLO01000110">
    <property type="protein sequence ID" value="ESS70812.1"/>
    <property type="molecule type" value="Genomic_DNA"/>
</dbReference>
<sequence length="239" mass="26400">MNHCPLSRSKALITVMVTELSLLRLLQLVSPGLPIGMYSYSQGMERAVDDGWIATASEAEEWMSGIMESCLTGIDLPILARLYVAWNSDDEDSVCHWSRTLIAYRETAELRAEDRQTGQALARLLSDMGMPTMQAWIRKPETTLATGFSFAAVNWGISNDQAMLGYLWSWLENQVLCAVKLIPLGQVAGQRLLADLAATIPGLVDKALQLSDIEIGGNAFSLALASSRHEMQYSRLFRS</sequence>
<evidence type="ECO:0000313" key="5">
    <source>
        <dbReference type="Proteomes" id="UP000017842"/>
    </source>
</evidence>
<evidence type="ECO:0000313" key="4">
    <source>
        <dbReference type="EMBL" id="ESS70812.1"/>
    </source>
</evidence>
<comment type="similarity">
    <text evidence="3">Belongs to the UreF family.</text>
</comment>
<accession>V5BX38</accession>
<dbReference type="PATRIC" id="fig|1116472.3.peg.3098"/>
<dbReference type="PANTHER" id="PTHR33620:SF1">
    <property type="entry name" value="UREASE ACCESSORY PROTEIN F"/>
    <property type="match status" value="1"/>
</dbReference>
<dbReference type="eggNOG" id="COG0830">
    <property type="taxonomic scope" value="Bacteria"/>
</dbReference>
<dbReference type="PANTHER" id="PTHR33620">
    <property type="entry name" value="UREASE ACCESSORY PROTEIN F"/>
    <property type="match status" value="1"/>
</dbReference>
<dbReference type="STRING" id="1116472.MGMO_118c00120"/>
<dbReference type="Proteomes" id="UP000017842">
    <property type="component" value="Unassembled WGS sequence"/>
</dbReference>
<dbReference type="GO" id="GO:0016151">
    <property type="term" value="F:nickel cation binding"/>
    <property type="evidence" value="ECO:0007669"/>
    <property type="project" value="UniProtKB-UniRule"/>
</dbReference>
<comment type="subcellular location">
    <subcellularLocation>
        <location evidence="3">Cytoplasm</location>
    </subcellularLocation>
</comment>
<dbReference type="AlphaFoldDB" id="V5BX38"/>
<keyword evidence="3" id="KW-0963">Cytoplasm</keyword>
<proteinExistence type="inferred from homology"/>
<dbReference type="Pfam" id="PF01730">
    <property type="entry name" value="UreF"/>
    <property type="match status" value="1"/>
</dbReference>
<keyword evidence="5" id="KW-1185">Reference proteome</keyword>
<name>V5BX38_9GAMM</name>
<dbReference type="PIRSF" id="PIRSF009467">
    <property type="entry name" value="Ureas_acces_UreF"/>
    <property type="match status" value="1"/>
</dbReference>
<dbReference type="GO" id="GO:0005737">
    <property type="term" value="C:cytoplasm"/>
    <property type="evidence" value="ECO:0007669"/>
    <property type="project" value="UniProtKB-SubCell"/>
</dbReference>
<keyword evidence="1 3" id="KW-0996">Nickel insertion</keyword>
<gene>
    <name evidence="3 4" type="primary">ureF</name>
    <name evidence="4" type="ORF">MGMO_118c00120</name>
</gene>
<organism evidence="4 5">
    <name type="scientific">Methyloglobulus morosus KoM1</name>
    <dbReference type="NCBI Taxonomy" id="1116472"/>
    <lineage>
        <taxon>Bacteria</taxon>
        <taxon>Pseudomonadati</taxon>
        <taxon>Pseudomonadota</taxon>
        <taxon>Gammaproteobacteria</taxon>
        <taxon>Methylococcales</taxon>
        <taxon>Methylococcaceae</taxon>
        <taxon>Methyloglobulus</taxon>
    </lineage>
</organism>
<evidence type="ECO:0000256" key="2">
    <source>
        <dbReference type="ARBA" id="ARBA00023186"/>
    </source>
</evidence>
<comment type="caution">
    <text evidence="4">The sequence shown here is derived from an EMBL/GenBank/DDBJ whole genome shotgun (WGS) entry which is preliminary data.</text>
</comment>
<comment type="subunit">
    <text evidence="3">UreD, UreF and UreG form a complex that acts as a GTP-hydrolysis-dependent molecular chaperone, activating the urease apoprotein by helping to assemble the nickel containing metallocenter of UreC. The UreE protein probably delivers the nickel.</text>
</comment>
<dbReference type="InterPro" id="IPR038277">
    <property type="entry name" value="UreF_sf"/>
</dbReference>
<dbReference type="RefSeq" id="WP_023495758.1">
    <property type="nucleotide sequence ID" value="NZ_AYLO01000110.1"/>
</dbReference>
<comment type="function">
    <text evidence="3">Required for maturation of urease via the functional incorporation of the urease nickel metallocenter.</text>
</comment>
<reference evidence="4 5" key="1">
    <citation type="journal article" date="2013" name="Genome Announc.">
        <title>Draft Genome Sequence of the Methanotrophic Gammaproteobacterium Methyloglobulus morosus DSM 22980 Strain KoM1.</title>
        <authorList>
            <person name="Poehlein A."/>
            <person name="Deutzmann J.S."/>
            <person name="Daniel R."/>
            <person name="Simeonova D.D."/>
        </authorList>
    </citation>
    <scope>NUCLEOTIDE SEQUENCE [LARGE SCALE GENOMIC DNA]</scope>
    <source>
        <strain evidence="4 5">KoM1</strain>
    </source>
</reference>
<dbReference type="InterPro" id="IPR002639">
    <property type="entry name" value="UreF"/>
</dbReference>
<dbReference type="Gene3D" id="1.10.4190.10">
    <property type="entry name" value="Urease accessory protein UreF"/>
    <property type="match status" value="1"/>
</dbReference>
<evidence type="ECO:0000256" key="1">
    <source>
        <dbReference type="ARBA" id="ARBA00022988"/>
    </source>
</evidence>
<keyword evidence="2 3" id="KW-0143">Chaperone</keyword>
<evidence type="ECO:0000256" key="3">
    <source>
        <dbReference type="HAMAP-Rule" id="MF_01385"/>
    </source>
</evidence>